<keyword evidence="4" id="KW-1185">Reference proteome</keyword>
<sequence length="257" mass="28066">MGRIFITGSSDGLGMMAAKLLIQQGHQVVLHARNQDRAEEALQANPKAEAVLTGDLASISETIDLAKKVNKLGRFDAVIHNAAVGYRESRKIMTVDGLPHVFAINSLSPYILTALIEKPKRLIYMSSGLHRDGDSSLNDILWEQRNWNGFQAYADSKLHNVLLAFAIAEKWKDVASNALEPGWVATKMGGAGAPDSLADASLTQVWLASSMDPEVLKSGGYYYHKKPRAVHPDARNTGVQERFIDKCAEISGITLPE</sequence>
<dbReference type="Pfam" id="PF00106">
    <property type="entry name" value="adh_short"/>
    <property type="match status" value="1"/>
</dbReference>
<comment type="caution">
    <text evidence="3">The sequence shown here is derived from an EMBL/GenBank/DDBJ whole genome shotgun (WGS) entry which is preliminary data.</text>
</comment>
<accession>A0A2M9BXI9</accession>
<name>A0A2M9BXI9_9FLAO</name>
<keyword evidence="2" id="KW-0560">Oxidoreductase</keyword>
<proteinExistence type="inferred from homology"/>
<organism evidence="3 4">
    <name type="scientific">Chryseobacterium geocarposphaerae</name>
    <dbReference type="NCBI Taxonomy" id="1416776"/>
    <lineage>
        <taxon>Bacteria</taxon>
        <taxon>Pseudomonadati</taxon>
        <taxon>Bacteroidota</taxon>
        <taxon>Flavobacteriia</taxon>
        <taxon>Flavobacteriales</taxon>
        <taxon>Weeksellaceae</taxon>
        <taxon>Chryseobacterium group</taxon>
        <taxon>Chryseobacterium</taxon>
    </lineage>
</organism>
<protein>
    <submittedName>
        <fullName evidence="3">NAD(P)-dependent dehydrogenase (Short-subunit alcohol dehydrogenase family)</fullName>
    </submittedName>
</protein>
<evidence type="ECO:0000256" key="1">
    <source>
        <dbReference type="ARBA" id="ARBA00006484"/>
    </source>
</evidence>
<dbReference type="PRINTS" id="PR00081">
    <property type="entry name" value="GDHRDH"/>
</dbReference>
<evidence type="ECO:0000313" key="4">
    <source>
        <dbReference type="Proteomes" id="UP000228740"/>
    </source>
</evidence>
<dbReference type="AlphaFoldDB" id="A0A2M9BXI9"/>
<dbReference type="Proteomes" id="UP000228740">
    <property type="component" value="Unassembled WGS sequence"/>
</dbReference>
<comment type="similarity">
    <text evidence="1">Belongs to the short-chain dehydrogenases/reductases (SDR) family.</text>
</comment>
<dbReference type="SUPFAM" id="SSF51735">
    <property type="entry name" value="NAD(P)-binding Rossmann-fold domains"/>
    <property type="match status" value="1"/>
</dbReference>
<dbReference type="EMBL" id="PGFD01000003">
    <property type="protein sequence ID" value="PJJ62804.1"/>
    <property type="molecule type" value="Genomic_DNA"/>
</dbReference>
<dbReference type="OrthoDB" id="597510at2"/>
<evidence type="ECO:0000313" key="3">
    <source>
        <dbReference type="EMBL" id="PJJ62804.1"/>
    </source>
</evidence>
<dbReference type="RefSeq" id="WP_100377947.1">
    <property type="nucleotide sequence ID" value="NZ_PGFD01000003.1"/>
</dbReference>
<dbReference type="GO" id="GO:0016491">
    <property type="term" value="F:oxidoreductase activity"/>
    <property type="evidence" value="ECO:0007669"/>
    <property type="project" value="UniProtKB-KW"/>
</dbReference>
<dbReference type="InterPro" id="IPR002347">
    <property type="entry name" value="SDR_fam"/>
</dbReference>
<dbReference type="Gene3D" id="3.40.50.720">
    <property type="entry name" value="NAD(P)-binding Rossmann-like Domain"/>
    <property type="match status" value="1"/>
</dbReference>
<dbReference type="InterPro" id="IPR036291">
    <property type="entry name" value="NAD(P)-bd_dom_sf"/>
</dbReference>
<reference evidence="3 4" key="1">
    <citation type="submission" date="2017-11" db="EMBL/GenBank/DDBJ databases">
        <title>Genomic Encyclopedia of Archaeal and Bacterial Type Strains, Phase II (KMG-II): From Individual Species to Whole Genera.</title>
        <authorList>
            <person name="Goeker M."/>
        </authorList>
    </citation>
    <scope>NUCLEOTIDE SEQUENCE [LARGE SCALE GENOMIC DNA]</scope>
    <source>
        <strain evidence="3 4">DSM 27617</strain>
    </source>
</reference>
<gene>
    <name evidence="3" type="ORF">CLV73_3308</name>
</gene>
<dbReference type="PANTHER" id="PTHR24320">
    <property type="entry name" value="RETINOL DEHYDROGENASE"/>
    <property type="match status" value="1"/>
</dbReference>
<dbReference type="PANTHER" id="PTHR24320:SF274">
    <property type="entry name" value="CHAIN DEHYDROGENASE, PUTATIVE (AFU_ORTHOLOGUE AFUA_4G00440)-RELATED"/>
    <property type="match status" value="1"/>
</dbReference>
<evidence type="ECO:0000256" key="2">
    <source>
        <dbReference type="ARBA" id="ARBA00023002"/>
    </source>
</evidence>